<dbReference type="Pfam" id="PF00355">
    <property type="entry name" value="Rieske"/>
    <property type="match status" value="1"/>
</dbReference>
<dbReference type="PANTHER" id="PTHR21266">
    <property type="entry name" value="IRON-SULFUR DOMAIN CONTAINING PROTEIN"/>
    <property type="match status" value="1"/>
</dbReference>
<evidence type="ECO:0000256" key="4">
    <source>
        <dbReference type="ARBA" id="ARBA00023004"/>
    </source>
</evidence>
<keyword evidence="7" id="KW-0223">Dioxygenase</keyword>
<gene>
    <name evidence="7" type="ORF">FJZ00_00270</name>
</gene>
<comment type="caution">
    <text evidence="7">The sequence shown here is derived from an EMBL/GenBank/DDBJ whole genome shotgun (WGS) entry which is preliminary data.</text>
</comment>
<evidence type="ECO:0000256" key="2">
    <source>
        <dbReference type="ARBA" id="ARBA00022723"/>
    </source>
</evidence>
<dbReference type="InterPro" id="IPR044043">
    <property type="entry name" value="VanA_C_cat"/>
</dbReference>
<dbReference type="GO" id="GO:0046872">
    <property type="term" value="F:metal ion binding"/>
    <property type="evidence" value="ECO:0007669"/>
    <property type="project" value="UniProtKB-KW"/>
</dbReference>
<dbReference type="GO" id="GO:0016705">
    <property type="term" value="F:oxidoreductase activity, acting on paired donors, with incorporation or reduction of molecular oxygen"/>
    <property type="evidence" value="ECO:0007669"/>
    <property type="project" value="UniProtKB-ARBA"/>
</dbReference>
<sequence length="335" mass="37171">MKQAWYIAAEARSLRGKPLAVTVCGEHLVLFRGADGQVTALEDRCSHRAVALSRGKLASGCVVCPYHGWTFDAAGICVAIPAGRAEDPIPSGSVVRRFPAVEQDGYVWVWPADGEARGTPFAIPHMRERGWAWMRLECDIRNNFFNVVENFIDNPHTGYIHGGLFRSPASHLAHHTVRTAEDGVVIDIEEEAKADSLLGRLLLRKGERVTHQDRFIAPATVQVHYGFGKLGEAIGWQFCTPVTDGRTHVFVHVAWSAGWLTPLIRPFAPWVGRVILAQDQDVLDHQGEQIQRFPGRPFCSTGADTANLWIAGHLRRSEAGDPPQKAHEKRVTFRL</sequence>
<keyword evidence="5" id="KW-0411">Iron-sulfur</keyword>
<dbReference type="Proteomes" id="UP000703893">
    <property type="component" value="Unassembled WGS sequence"/>
</dbReference>
<evidence type="ECO:0000313" key="7">
    <source>
        <dbReference type="EMBL" id="MBM3273554.1"/>
    </source>
</evidence>
<dbReference type="GO" id="GO:0051537">
    <property type="term" value="F:2 iron, 2 sulfur cluster binding"/>
    <property type="evidence" value="ECO:0007669"/>
    <property type="project" value="UniProtKB-KW"/>
</dbReference>
<reference evidence="7 8" key="1">
    <citation type="submission" date="2019-03" db="EMBL/GenBank/DDBJ databases">
        <title>Lake Tanganyika Metagenome-Assembled Genomes (MAGs).</title>
        <authorList>
            <person name="Tran P."/>
        </authorList>
    </citation>
    <scope>NUCLEOTIDE SEQUENCE [LARGE SCALE GENOMIC DNA]</scope>
    <source>
        <strain evidence="7">K_DeepCast_65m_m2_236</strain>
    </source>
</reference>
<dbReference type="InterPro" id="IPR050584">
    <property type="entry name" value="Cholesterol_7-desaturase"/>
</dbReference>
<dbReference type="EMBL" id="VGJX01000006">
    <property type="protein sequence ID" value="MBM3273554.1"/>
    <property type="molecule type" value="Genomic_DNA"/>
</dbReference>
<accession>A0A937X3I4</accession>
<evidence type="ECO:0000256" key="3">
    <source>
        <dbReference type="ARBA" id="ARBA00023002"/>
    </source>
</evidence>
<keyword evidence="3" id="KW-0560">Oxidoreductase</keyword>
<dbReference type="Pfam" id="PF19112">
    <property type="entry name" value="VanA_C"/>
    <property type="match status" value="1"/>
</dbReference>
<dbReference type="InterPro" id="IPR017941">
    <property type="entry name" value="Rieske_2Fe-2S"/>
</dbReference>
<protein>
    <submittedName>
        <fullName evidence="7">Aromatic ring-hydroxylating dioxygenase subunit alpha</fullName>
    </submittedName>
</protein>
<organism evidence="7 8">
    <name type="scientific">Candidatus Tanganyikabacteria bacterium</name>
    <dbReference type="NCBI Taxonomy" id="2961651"/>
    <lineage>
        <taxon>Bacteria</taxon>
        <taxon>Bacillati</taxon>
        <taxon>Candidatus Sericytochromatia</taxon>
        <taxon>Candidatus Tanganyikabacteria</taxon>
    </lineage>
</organism>
<dbReference type="PROSITE" id="PS51296">
    <property type="entry name" value="RIESKE"/>
    <property type="match status" value="1"/>
</dbReference>
<evidence type="ECO:0000313" key="8">
    <source>
        <dbReference type="Proteomes" id="UP000703893"/>
    </source>
</evidence>
<dbReference type="GO" id="GO:0051213">
    <property type="term" value="F:dioxygenase activity"/>
    <property type="evidence" value="ECO:0007669"/>
    <property type="project" value="UniProtKB-KW"/>
</dbReference>
<keyword evidence="4" id="KW-0408">Iron</keyword>
<dbReference type="SUPFAM" id="SSF55961">
    <property type="entry name" value="Bet v1-like"/>
    <property type="match status" value="1"/>
</dbReference>
<keyword evidence="1" id="KW-0001">2Fe-2S</keyword>
<evidence type="ECO:0000259" key="6">
    <source>
        <dbReference type="PROSITE" id="PS51296"/>
    </source>
</evidence>
<dbReference type="Gene3D" id="3.90.380.10">
    <property type="entry name" value="Naphthalene 1,2-dioxygenase Alpha Subunit, Chain A, domain 1"/>
    <property type="match status" value="1"/>
</dbReference>
<proteinExistence type="predicted"/>
<dbReference type="PANTHER" id="PTHR21266:SF60">
    <property type="entry name" value="3-KETOSTEROID-9-ALPHA-MONOOXYGENASE, OXYGENASE COMPONENT"/>
    <property type="match status" value="1"/>
</dbReference>
<dbReference type="InterPro" id="IPR036922">
    <property type="entry name" value="Rieske_2Fe-2S_sf"/>
</dbReference>
<evidence type="ECO:0000256" key="1">
    <source>
        <dbReference type="ARBA" id="ARBA00022714"/>
    </source>
</evidence>
<name>A0A937X3I4_9BACT</name>
<keyword evidence="2" id="KW-0479">Metal-binding</keyword>
<dbReference type="GO" id="GO:0004497">
    <property type="term" value="F:monooxygenase activity"/>
    <property type="evidence" value="ECO:0007669"/>
    <property type="project" value="UniProtKB-ARBA"/>
</dbReference>
<evidence type="ECO:0000256" key="5">
    <source>
        <dbReference type="ARBA" id="ARBA00023014"/>
    </source>
</evidence>
<dbReference type="Gene3D" id="2.102.10.10">
    <property type="entry name" value="Rieske [2Fe-2S] iron-sulphur domain"/>
    <property type="match status" value="1"/>
</dbReference>
<dbReference type="AlphaFoldDB" id="A0A937X3I4"/>
<feature type="domain" description="Rieske" evidence="6">
    <location>
        <begin position="5"/>
        <end position="109"/>
    </location>
</feature>
<dbReference type="SUPFAM" id="SSF50022">
    <property type="entry name" value="ISP domain"/>
    <property type="match status" value="1"/>
</dbReference>